<dbReference type="PROSITE" id="PS00574">
    <property type="entry name" value="FATTY_ACID_DESATUR_2"/>
    <property type="match status" value="1"/>
</dbReference>
<feature type="binding site" evidence="15">
    <location>
        <position position="257"/>
    </location>
    <ligand>
        <name>Fe cation</name>
        <dbReference type="ChEBI" id="CHEBI:24875"/>
        <label>1</label>
    </ligand>
</feature>
<name>A0AA38WHP0_9ASTR</name>
<dbReference type="Gene3D" id="1.10.620.20">
    <property type="entry name" value="Ribonucleotide Reductase, subunit A"/>
    <property type="match status" value="1"/>
</dbReference>
<evidence type="ECO:0000256" key="11">
    <source>
        <dbReference type="ARBA" id="ARBA00023004"/>
    </source>
</evidence>
<dbReference type="EC" id="1.14.19.-" evidence="16"/>
<evidence type="ECO:0000256" key="10">
    <source>
        <dbReference type="ARBA" id="ARBA00023002"/>
    </source>
</evidence>
<keyword evidence="12" id="KW-0443">Lipid metabolism</keyword>
<comment type="subcellular location">
    <subcellularLocation>
        <location evidence="1">Plastid</location>
        <location evidence="1">Chloroplast</location>
    </subcellularLocation>
</comment>
<evidence type="ECO:0000256" key="12">
    <source>
        <dbReference type="ARBA" id="ARBA00023098"/>
    </source>
</evidence>
<evidence type="ECO:0000313" key="18">
    <source>
        <dbReference type="EMBL" id="KAJ9561287.1"/>
    </source>
</evidence>
<evidence type="ECO:0000256" key="16">
    <source>
        <dbReference type="RuleBase" id="RU000582"/>
    </source>
</evidence>
<keyword evidence="5 16" id="KW-0150">Chloroplast</keyword>
<keyword evidence="9" id="KW-0809">Transit peptide</keyword>
<dbReference type="PANTHER" id="PTHR31155">
    <property type="entry name" value="ACYL- ACYL-CARRIER-PROTEIN DESATURASE-RELATED"/>
    <property type="match status" value="1"/>
</dbReference>
<dbReference type="GO" id="GO:0045300">
    <property type="term" value="F:stearoyl-[ACP] desaturase activity"/>
    <property type="evidence" value="ECO:0007669"/>
    <property type="project" value="InterPro"/>
</dbReference>
<evidence type="ECO:0000256" key="15">
    <source>
        <dbReference type="PIRSR" id="PIRSR000346-1"/>
    </source>
</evidence>
<comment type="subunit">
    <text evidence="3 16">Homodimer.</text>
</comment>
<feature type="binding site" evidence="15">
    <location>
        <position position="127"/>
    </location>
    <ligand>
        <name>Fe cation</name>
        <dbReference type="ChEBI" id="CHEBI:24875"/>
        <label>1</label>
    </ligand>
</feature>
<dbReference type="PIRSF" id="PIRSF000346">
    <property type="entry name" value="Dlt9_acylACP_des"/>
    <property type="match status" value="1"/>
</dbReference>
<dbReference type="FunFam" id="1.10.620.20:FF:000002">
    <property type="entry name" value="Stearoyl-[acyl-carrier-protein] 9-desaturase, chloroplastic"/>
    <property type="match status" value="1"/>
</dbReference>
<dbReference type="InterPro" id="IPR005067">
    <property type="entry name" value="Fatty_acid_desaturase-2"/>
</dbReference>
<comment type="function">
    <text evidence="16">Introduction of a cis double bond between carbons of the acyl chain.</text>
</comment>
<dbReference type="InterPro" id="IPR012348">
    <property type="entry name" value="RNR-like"/>
</dbReference>
<dbReference type="PANTHER" id="PTHR31155:SF31">
    <property type="entry name" value="STEAROYL-[ACYL-CARRIER-PROTEIN] 9-DESATURASE 6, CHLOROPLASTIC"/>
    <property type="match status" value="1"/>
</dbReference>
<dbReference type="Proteomes" id="UP001172457">
    <property type="component" value="Chromosome 2"/>
</dbReference>
<evidence type="ECO:0000256" key="4">
    <source>
        <dbReference type="ARBA" id="ARBA00022516"/>
    </source>
</evidence>
<evidence type="ECO:0000256" key="7">
    <source>
        <dbReference type="ARBA" id="ARBA00022723"/>
    </source>
</evidence>
<dbReference type="GO" id="GO:0009570">
    <property type="term" value="C:chloroplast stroma"/>
    <property type="evidence" value="ECO:0007669"/>
    <property type="project" value="TreeGrafter"/>
</dbReference>
<dbReference type="GO" id="GO:0046872">
    <property type="term" value="F:metal ion binding"/>
    <property type="evidence" value="ECO:0007669"/>
    <property type="project" value="UniProtKB-KW"/>
</dbReference>
<dbReference type="GO" id="GO:0006633">
    <property type="term" value="P:fatty acid biosynthetic process"/>
    <property type="evidence" value="ECO:0007669"/>
    <property type="project" value="UniProtKB-KW"/>
</dbReference>
<evidence type="ECO:0000256" key="17">
    <source>
        <dbReference type="SAM" id="MobiDB-lite"/>
    </source>
</evidence>
<keyword evidence="13 16" id="KW-0275">Fatty acid biosynthesis</keyword>
<feature type="region of interest" description="Disordered" evidence="17">
    <location>
        <begin position="1"/>
        <end position="27"/>
    </location>
</feature>
<evidence type="ECO:0000256" key="6">
    <source>
        <dbReference type="ARBA" id="ARBA00022640"/>
    </source>
</evidence>
<evidence type="ECO:0000256" key="14">
    <source>
        <dbReference type="ARBA" id="ARBA00030374"/>
    </source>
</evidence>
<evidence type="ECO:0000256" key="1">
    <source>
        <dbReference type="ARBA" id="ARBA00004229"/>
    </source>
</evidence>
<feature type="binding site" evidence="15">
    <location>
        <position position="224"/>
    </location>
    <ligand>
        <name>Fe cation</name>
        <dbReference type="ChEBI" id="CHEBI:24875"/>
        <label>2</label>
    </ligand>
</feature>
<proteinExistence type="inferred from homology"/>
<protein>
    <recommendedName>
        <fullName evidence="14 16">Acyl-[acyl-carrier-protein] desaturase</fullName>
        <ecNumber evidence="16">1.14.19.-</ecNumber>
    </recommendedName>
</protein>
<dbReference type="InterPro" id="IPR009078">
    <property type="entry name" value="Ferritin-like_SF"/>
</dbReference>
<organism evidence="18 19">
    <name type="scientific">Centaurea solstitialis</name>
    <name type="common">yellow star-thistle</name>
    <dbReference type="NCBI Taxonomy" id="347529"/>
    <lineage>
        <taxon>Eukaryota</taxon>
        <taxon>Viridiplantae</taxon>
        <taxon>Streptophyta</taxon>
        <taxon>Embryophyta</taxon>
        <taxon>Tracheophyta</taxon>
        <taxon>Spermatophyta</taxon>
        <taxon>Magnoliopsida</taxon>
        <taxon>eudicotyledons</taxon>
        <taxon>Gunneridae</taxon>
        <taxon>Pentapetalae</taxon>
        <taxon>asterids</taxon>
        <taxon>campanulids</taxon>
        <taxon>Asterales</taxon>
        <taxon>Asteraceae</taxon>
        <taxon>Carduoideae</taxon>
        <taxon>Cardueae</taxon>
        <taxon>Centaureinae</taxon>
        <taxon>Centaurea</taxon>
    </lineage>
</organism>
<evidence type="ECO:0000256" key="2">
    <source>
        <dbReference type="ARBA" id="ARBA00008749"/>
    </source>
</evidence>
<comment type="cofactor">
    <cofactor evidence="16">
        <name>Fe(2+)</name>
        <dbReference type="ChEBI" id="CHEBI:29033"/>
    </cofactor>
    <text evidence="16">Binds 2 Fe(2+) ions per subunit.</text>
</comment>
<keyword evidence="7 15" id="KW-0479">Metal-binding</keyword>
<evidence type="ECO:0000256" key="3">
    <source>
        <dbReference type="ARBA" id="ARBA00011738"/>
    </source>
</evidence>
<keyword evidence="11 15" id="KW-0408">Iron</keyword>
<comment type="caution">
    <text evidence="18">The sequence shown here is derived from an EMBL/GenBank/DDBJ whole genome shotgun (WGS) entry which is preliminary data.</text>
</comment>
<feature type="binding site" evidence="15">
    <location>
        <position position="165"/>
    </location>
    <ligand>
        <name>Fe cation</name>
        <dbReference type="ChEBI" id="CHEBI:24875"/>
        <label>1</label>
    </ligand>
</feature>
<dbReference type="EMBL" id="JARYMX010000002">
    <property type="protein sequence ID" value="KAJ9561287.1"/>
    <property type="molecule type" value="Genomic_DNA"/>
</dbReference>
<feature type="binding site" evidence="15">
    <location>
        <position position="168"/>
    </location>
    <ligand>
        <name>Fe cation</name>
        <dbReference type="ChEBI" id="CHEBI:24875"/>
        <label>1</label>
    </ligand>
</feature>
<feature type="binding site" evidence="15">
    <location>
        <position position="260"/>
    </location>
    <ligand>
        <name>Fe cation</name>
        <dbReference type="ChEBI" id="CHEBI:24875"/>
        <label>2</label>
    </ligand>
</feature>
<comment type="cofactor">
    <cofactor evidence="15">
        <name>Fe cation</name>
        <dbReference type="ChEBI" id="CHEBI:24875"/>
    </cofactor>
    <text evidence="15">Binds 2 iron ions per subunit.</text>
</comment>
<dbReference type="AlphaFoldDB" id="A0AA38WHP0"/>
<reference evidence="18" key="1">
    <citation type="submission" date="2023-03" db="EMBL/GenBank/DDBJ databases">
        <title>Chromosome-scale reference genome and RAD-based genetic map of yellow starthistle (Centaurea solstitialis) reveal putative structural variation and QTLs associated with invader traits.</title>
        <authorList>
            <person name="Reatini B."/>
            <person name="Cang F.A."/>
            <person name="Jiang Q."/>
            <person name="Mckibben M.T.W."/>
            <person name="Barker M.S."/>
            <person name="Rieseberg L.H."/>
            <person name="Dlugosch K.M."/>
        </authorList>
    </citation>
    <scope>NUCLEOTIDE SEQUENCE</scope>
    <source>
        <strain evidence="18">CAN-66</strain>
        <tissue evidence="18">Leaf</tissue>
    </source>
</reference>
<keyword evidence="6" id="KW-0934">Plastid</keyword>
<evidence type="ECO:0000256" key="9">
    <source>
        <dbReference type="ARBA" id="ARBA00022946"/>
    </source>
</evidence>
<gene>
    <name evidence="18" type="ORF">OSB04_006447</name>
</gene>
<dbReference type="InterPro" id="IPR005803">
    <property type="entry name" value="FADS-2_CS"/>
</dbReference>
<keyword evidence="19" id="KW-1185">Reference proteome</keyword>
<evidence type="ECO:0000256" key="8">
    <source>
        <dbReference type="ARBA" id="ARBA00022832"/>
    </source>
</evidence>
<feature type="binding site" evidence="15">
    <location>
        <position position="257"/>
    </location>
    <ligand>
        <name>Fe cation</name>
        <dbReference type="ChEBI" id="CHEBI:24875"/>
        <label>2</label>
    </ligand>
</feature>
<feature type="binding site" evidence="15">
    <location>
        <position position="165"/>
    </location>
    <ligand>
        <name>Fe cation</name>
        <dbReference type="ChEBI" id="CHEBI:24875"/>
        <label>2</label>
    </ligand>
</feature>
<sequence length="393" mass="44692">MHSISSPAFGGPPIGKTTTQHHHHHHHIFPHATVSGLQMTTTHHHHAITHSLPSDKIEVIKSLEPWVEQSILPFLKPTDESWQPSDFLPNSSQPFDQFATEVRTLRDQSAMLPDDYLVVLIGNMITEEALPTYETVLNNYDGIRDETGASASPWAKWTRGWAAEENRHGDLLHTYLYLSGRVNMRMIERTIQNLIASGTVSVCSQDPETENNPYLGFVYTSFQERATFVSHGNTARLAKEKGDPLLARICGIIASDEKRHEKAYIKIVEKLLEVDTTTTMLAIADMMQKRITMPAYLMNDGYDLSLFSHYSAVAQRLGVYTAADYADVLEFLVRRWRLEKLEGLTSDGQRAQEYVCGLAPRIRKLQERSHERAQKMEQDGVKFSWIFNKKVML</sequence>
<comment type="similarity">
    <text evidence="2 16">Belongs to the fatty acid desaturase type 2 family.</text>
</comment>
<keyword evidence="10 16" id="KW-0560">Oxidoreductase</keyword>
<evidence type="ECO:0000256" key="13">
    <source>
        <dbReference type="ARBA" id="ARBA00023160"/>
    </source>
</evidence>
<accession>A0AA38WHP0</accession>
<dbReference type="Pfam" id="PF03405">
    <property type="entry name" value="FA_desaturase_2"/>
    <property type="match status" value="1"/>
</dbReference>
<evidence type="ECO:0000313" key="19">
    <source>
        <dbReference type="Proteomes" id="UP001172457"/>
    </source>
</evidence>
<evidence type="ECO:0000256" key="5">
    <source>
        <dbReference type="ARBA" id="ARBA00022528"/>
    </source>
</evidence>
<keyword evidence="4 16" id="KW-0444">Lipid biosynthesis</keyword>
<dbReference type="CDD" id="cd01050">
    <property type="entry name" value="Acyl_ACP_Desat"/>
    <property type="match status" value="1"/>
</dbReference>
<dbReference type="SUPFAM" id="SSF47240">
    <property type="entry name" value="Ferritin-like"/>
    <property type="match status" value="1"/>
</dbReference>
<keyword evidence="8" id="KW-0276">Fatty acid metabolism</keyword>